<dbReference type="RefSeq" id="WP_114076598.1">
    <property type="nucleotide sequence ID" value="NZ_CP030918.1"/>
</dbReference>
<dbReference type="AlphaFoldDB" id="A0A344PLM5"/>
<evidence type="ECO:0000313" key="1">
    <source>
        <dbReference type="EMBL" id="AXC50280.1"/>
    </source>
</evidence>
<proteinExistence type="predicted"/>
<protein>
    <submittedName>
        <fullName evidence="1">Uncharacterized protein</fullName>
    </submittedName>
</protein>
<sequence>MPRYRVKITRAVTESTRVTVEALSPEAAQAVAFVALADMEDAFWNLDEGSWNAGPAYITAVEPADV</sequence>
<accession>A0A344PLM5</accession>
<dbReference type="Proteomes" id="UP000252023">
    <property type="component" value="Chromosome"/>
</dbReference>
<dbReference type="EMBL" id="CP030918">
    <property type="protein sequence ID" value="AXC50280.1"/>
    <property type="molecule type" value="Genomic_DNA"/>
</dbReference>
<reference evidence="2" key="1">
    <citation type="submission" date="2018-07" db="EMBL/GenBank/DDBJ databases">
        <title>Genome sequencing of Paracoccus sp. SC2-6.</title>
        <authorList>
            <person name="Heo J."/>
            <person name="Kim S.-J."/>
            <person name="Kwon S.-W."/>
        </authorList>
    </citation>
    <scope>NUCLEOTIDE SEQUENCE [LARGE SCALE GENOMIC DNA]</scope>
    <source>
        <strain evidence="2">SC2-6</strain>
    </source>
</reference>
<gene>
    <name evidence="1" type="ORF">DRW48_11720</name>
</gene>
<organism evidence="1 2">
    <name type="scientific">Paracoccus suum</name>
    <dbReference type="NCBI Taxonomy" id="2259340"/>
    <lineage>
        <taxon>Bacteria</taxon>
        <taxon>Pseudomonadati</taxon>
        <taxon>Pseudomonadota</taxon>
        <taxon>Alphaproteobacteria</taxon>
        <taxon>Rhodobacterales</taxon>
        <taxon>Paracoccaceae</taxon>
        <taxon>Paracoccus</taxon>
    </lineage>
</organism>
<dbReference type="KEGG" id="pars:DRW48_11720"/>
<evidence type="ECO:0000313" key="2">
    <source>
        <dbReference type="Proteomes" id="UP000252023"/>
    </source>
</evidence>
<keyword evidence="2" id="KW-1185">Reference proteome</keyword>
<name>A0A344PLM5_9RHOB</name>